<evidence type="ECO:0000313" key="1">
    <source>
        <dbReference type="EMBL" id="KAJ9101823.1"/>
    </source>
</evidence>
<dbReference type="Proteomes" id="UP001227268">
    <property type="component" value="Unassembled WGS sequence"/>
</dbReference>
<keyword evidence="2" id="KW-1185">Reference proteome</keyword>
<proteinExistence type="predicted"/>
<protein>
    <submittedName>
        <fullName evidence="1">Uncharacterized protein</fullName>
    </submittedName>
</protein>
<accession>A0ACC2VRT6</accession>
<reference evidence="1" key="1">
    <citation type="submission" date="2023-04" db="EMBL/GenBank/DDBJ databases">
        <title>Draft Genome sequencing of Naganishia species isolated from polar environments using Oxford Nanopore Technology.</title>
        <authorList>
            <person name="Leo P."/>
            <person name="Venkateswaran K."/>
        </authorList>
    </citation>
    <scope>NUCLEOTIDE SEQUENCE</scope>
    <source>
        <strain evidence="1">MNA-CCFEE 5423</strain>
    </source>
</reference>
<organism evidence="1 2">
    <name type="scientific">Naganishia friedmannii</name>
    <dbReference type="NCBI Taxonomy" id="89922"/>
    <lineage>
        <taxon>Eukaryota</taxon>
        <taxon>Fungi</taxon>
        <taxon>Dikarya</taxon>
        <taxon>Basidiomycota</taxon>
        <taxon>Agaricomycotina</taxon>
        <taxon>Tremellomycetes</taxon>
        <taxon>Filobasidiales</taxon>
        <taxon>Filobasidiaceae</taxon>
        <taxon>Naganishia</taxon>
    </lineage>
</organism>
<dbReference type="EMBL" id="JASBWT010000009">
    <property type="protein sequence ID" value="KAJ9101823.1"/>
    <property type="molecule type" value="Genomic_DNA"/>
</dbReference>
<comment type="caution">
    <text evidence="1">The sequence shown here is derived from an EMBL/GenBank/DDBJ whole genome shotgun (WGS) entry which is preliminary data.</text>
</comment>
<gene>
    <name evidence="1" type="ORF">QFC21_003162</name>
</gene>
<name>A0ACC2VRT6_9TREE</name>
<sequence length="141" mass="14921">MFGFTKLASFVAVLSVLGSASVYAAPVEGELHELEPRLTHYGRATWFNVGLGHCGGWSTDDELVVAIPTSLYNQNGGSNCGQKVSITNTKNGKNVIATVADSCPPCDGNSLDLSPAAFNAIADGGLDEGVMQIKWNFKKRN</sequence>
<evidence type="ECO:0000313" key="2">
    <source>
        <dbReference type="Proteomes" id="UP001227268"/>
    </source>
</evidence>